<evidence type="ECO:0008006" key="3">
    <source>
        <dbReference type="Google" id="ProtNLM"/>
    </source>
</evidence>
<dbReference type="Proteomes" id="UP000238916">
    <property type="component" value="Unassembled WGS sequence"/>
</dbReference>
<reference evidence="2" key="1">
    <citation type="submission" date="2018-02" db="EMBL/GenBank/DDBJ databases">
        <authorList>
            <person name="Hausmann B."/>
        </authorList>
    </citation>
    <scope>NUCLEOTIDE SEQUENCE [LARGE SCALE GENOMIC DNA]</scope>
    <source>
        <strain evidence="2">Peat soil MAG SbF1</strain>
    </source>
</reference>
<name>A0A2U3K878_9FIRM</name>
<dbReference type="AlphaFoldDB" id="A0A2U3K878"/>
<proteinExistence type="predicted"/>
<gene>
    <name evidence="1" type="ORF">SBF1_1570002</name>
</gene>
<evidence type="ECO:0000313" key="2">
    <source>
        <dbReference type="Proteomes" id="UP000238916"/>
    </source>
</evidence>
<accession>A0A2U3K878</accession>
<protein>
    <recommendedName>
        <fullName evidence="3">Transposase</fullName>
    </recommendedName>
</protein>
<evidence type="ECO:0000313" key="1">
    <source>
        <dbReference type="EMBL" id="SPF35882.1"/>
    </source>
</evidence>
<sequence>MGKKGKSENITLKHQVKRIRGSYETQKQCVLCQSRAVRCIGKDQYFCSDCCTEFKVFENKVSVYSISPDGGLKKIS</sequence>
<organism evidence="1 2">
    <name type="scientific">Candidatus Desulfosporosinus infrequens</name>
    <dbReference type="NCBI Taxonomy" id="2043169"/>
    <lineage>
        <taxon>Bacteria</taxon>
        <taxon>Bacillati</taxon>
        <taxon>Bacillota</taxon>
        <taxon>Clostridia</taxon>
        <taxon>Eubacteriales</taxon>
        <taxon>Desulfitobacteriaceae</taxon>
        <taxon>Desulfosporosinus</taxon>
    </lineage>
</organism>
<dbReference type="EMBL" id="OMOF01000065">
    <property type="protein sequence ID" value="SPF35882.1"/>
    <property type="molecule type" value="Genomic_DNA"/>
</dbReference>